<evidence type="ECO:0000313" key="1">
    <source>
        <dbReference type="EMBL" id="KKR32734.1"/>
    </source>
</evidence>
<gene>
    <name evidence="1" type="ORF">UT64_C0024G0003</name>
</gene>
<dbReference type="AlphaFoldDB" id="A0A0G0PX75"/>
<protein>
    <submittedName>
        <fullName evidence="1">Uncharacterized protein</fullName>
    </submittedName>
</protein>
<reference evidence="1 2" key="1">
    <citation type="journal article" date="2015" name="Nature">
        <title>rRNA introns, odd ribosomes, and small enigmatic genomes across a large radiation of phyla.</title>
        <authorList>
            <person name="Brown C.T."/>
            <person name="Hug L.A."/>
            <person name="Thomas B.C."/>
            <person name="Sharon I."/>
            <person name="Castelle C.J."/>
            <person name="Singh A."/>
            <person name="Wilkins M.J."/>
            <person name="Williams K.H."/>
            <person name="Banfield J.F."/>
        </authorList>
    </citation>
    <scope>NUCLEOTIDE SEQUENCE [LARGE SCALE GENOMIC DNA]</scope>
</reference>
<name>A0A0G0PX75_9BACT</name>
<dbReference type="Proteomes" id="UP000034137">
    <property type="component" value="Unassembled WGS sequence"/>
</dbReference>
<accession>A0A0G0PX75</accession>
<organism evidence="1 2">
    <name type="scientific">Candidatus Falkowbacteria bacterium GW2011_GWF2_39_8</name>
    <dbReference type="NCBI Taxonomy" id="1618642"/>
    <lineage>
        <taxon>Bacteria</taxon>
        <taxon>Candidatus Falkowiibacteriota</taxon>
    </lineage>
</organism>
<evidence type="ECO:0000313" key="2">
    <source>
        <dbReference type="Proteomes" id="UP000034137"/>
    </source>
</evidence>
<sequence>MKKLMEEGFNWSEWDNTTRMEKLIEVNRNYMKVVAEDALDVEEIYQKYGIHVECGVCADGRISFAKYGRCFEGEIIPRRSIGAKFRYGHPTFRKSFDKSARYAKERGRIFVFFITFHYDDRGTEKCCAGWKNNTEKARKAAFSLRDQIRRAYPLGDVCPIVVGMETSKEEYIFFDETPDRFIATSEQIGKDRHKIFAEIQTILGSRVPLDVKKYVLRLIEGNTRHMTEHKLEAEHPISMEHCEMGIFFGEGATWTPPHRLMIINPNSMSLGEELLKAVELQIEVQQSGRVKNGFLLIVSTKYRELSEIPGAIEQTRDLTRFALQLIWSYRRDVHAMIDVMSIIVNVETKELTLVDMDHETFEFTPLEEIEYEPDFAE</sequence>
<comment type="caution">
    <text evidence="1">The sequence shown here is derived from an EMBL/GenBank/DDBJ whole genome shotgun (WGS) entry which is preliminary data.</text>
</comment>
<dbReference type="EMBL" id="LBXO01000024">
    <property type="protein sequence ID" value="KKR32734.1"/>
    <property type="molecule type" value="Genomic_DNA"/>
</dbReference>
<proteinExistence type="predicted"/>